<proteinExistence type="predicted"/>
<keyword evidence="2" id="KW-1185">Reference proteome</keyword>
<evidence type="ECO:0000313" key="2">
    <source>
        <dbReference type="Proteomes" id="UP001085076"/>
    </source>
</evidence>
<gene>
    <name evidence="1" type="ORF">J5N97_002019</name>
</gene>
<reference evidence="1 2" key="1">
    <citation type="journal article" date="2022" name="Hortic Res">
        <title>The genome of Dioscorea zingiberensis sheds light on the biosynthesis, origin and evolution of the medicinally important diosgenin saponins.</title>
        <authorList>
            <person name="Li Y."/>
            <person name="Tan C."/>
            <person name="Li Z."/>
            <person name="Guo J."/>
            <person name="Li S."/>
            <person name="Chen X."/>
            <person name="Wang C."/>
            <person name="Dai X."/>
            <person name="Yang H."/>
            <person name="Song W."/>
            <person name="Hou L."/>
            <person name="Xu J."/>
            <person name="Tong Z."/>
            <person name="Xu A."/>
            <person name="Yuan X."/>
            <person name="Wang W."/>
            <person name="Yang Q."/>
            <person name="Chen L."/>
            <person name="Sun Z."/>
            <person name="Wang K."/>
            <person name="Pan B."/>
            <person name="Chen J."/>
            <person name="Bao Y."/>
            <person name="Liu F."/>
            <person name="Qi X."/>
            <person name="Gang D.R."/>
            <person name="Wen J."/>
            <person name="Li J."/>
        </authorList>
    </citation>
    <scope>NUCLEOTIDE SEQUENCE [LARGE SCALE GENOMIC DNA]</scope>
    <source>
        <strain evidence="1">Dzin_1.0</strain>
    </source>
</reference>
<dbReference type="AlphaFoldDB" id="A0A9D5H1W6"/>
<evidence type="ECO:0000313" key="1">
    <source>
        <dbReference type="EMBL" id="KAJ0960197.1"/>
    </source>
</evidence>
<dbReference type="EMBL" id="JAGGNH010000100">
    <property type="protein sequence ID" value="KAJ0960197.1"/>
    <property type="molecule type" value="Genomic_DNA"/>
</dbReference>
<dbReference type="Proteomes" id="UP001085076">
    <property type="component" value="Unassembled WGS sequence"/>
</dbReference>
<comment type="caution">
    <text evidence="1">The sequence shown here is derived from an EMBL/GenBank/DDBJ whole genome shotgun (WGS) entry which is preliminary data.</text>
</comment>
<dbReference type="OrthoDB" id="1875894at2759"/>
<sequence>MLLAVEGGGFFSSSATGYSKGLSLLFLGQKNEERPMRVLPWNQYQLVDQEVDSDLQLASRKKQASQGCTSFLCFGRASTELDGPCPPKASPAKPPEALPITCPASDDSKIGTNISVDVSETKICRKSSLKKNSRDCSAMVGASENACNSLEDVPGSEVCSAERRKVHWTDASGMELAEVREFEVSNEGHASDEEFEDDGERRCQCVCPVHLFL</sequence>
<dbReference type="PANTHER" id="PTHR33401:SF3">
    <property type="entry name" value="LOW AFFINITY POTASSIUM TRANSPORT SYSTEM PROTEIN"/>
    <property type="match status" value="1"/>
</dbReference>
<protein>
    <submittedName>
        <fullName evidence="1">Uncharacterized protein</fullName>
    </submittedName>
</protein>
<name>A0A9D5H1W6_9LILI</name>
<accession>A0A9D5H1W6</accession>
<dbReference type="PANTHER" id="PTHR33401">
    <property type="entry name" value="LIGHT-HARVESTING COMPLEX-LIKE PROTEIN OHP2, CHLOROPLASTIC"/>
    <property type="match status" value="1"/>
</dbReference>
<organism evidence="1 2">
    <name type="scientific">Dioscorea zingiberensis</name>
    <dbReference type="NCBI Taxonomy" id="325984"/>
    <lineage>
        <taxon>Eukaryota</taxon>
        <taxon>Viridiplantae</taxon>
        <taxon>Streptophyta</taxon>
        <taxon>Embryophyta</taxon>
        <taxon>Tracheophyta</taxon>
        <taxon>Spermatophyta</taxon>
        <taxon>Magnoliopsida</taxon>
        <taxon>Liliopsida</taxon>
        <taxon>Dioscoreales</taxon>
        <taxon>Dioscoreaceae</taxon>
        <taxon>Dioscorea</taxon>
    </lineage>
</organism>